<reference evidence="1" key="1">
    <citation type="submission" date="2023-05" db="EMBL/GenBank/DDBJ databases">
        <authorList>
            <consortium name="ELIXIR-Norway"/>
        </authorList>
    </citation>
    <scope>NUCLEOTIDE SEQUENCE</scope>
</reference>
<evidence type="ECO:0000313" key="1">
    <source>
        <dbReference type="EMBL" id="CAI9697832.1"/>
    </source>
</evidence>
<sequence>MTDSISSPQDEIHTFLFVSSSLLSLPDKSRALGNKKYSPGKSSGRPSGTKAPSPPRPELWLVLLELLCAGTTCDLARVYRDEDLDTYPCSRDIS</sequence>
<proteinExistence type="predicted"/>
<dbReference type="Proteomes" id="UP001162501">
    <property type="component" value="Chromosome 17"/>
</dbReference>
<organism evidence="1 2">
    <name type="scientific">Rangifer tarandus platyrhynchus</name>
    <name type="common">Svalbard reindeer</name>
    <dbReference type="NCBI Taxonomy" id="3082113"/>
    <lineage>
        <taxon>Eukaryota</taxon>
        <taxon>Metazoa</taxon>
        <taxon>Chordata</taxon>
        <taxon>Craniata</taxon>
        <taxon>Vertebrata</taxon>
        <taxon>Euteleostomi</taxon>
        <taxon>Mammalia</taxon>
        <taxon>Eutheria</taxon>
        <taxon>Laurasiatheria</taxon>
        <taxon>Artiodactyla</taxon>
        <taxon>Ruminantia</taxon>
        <taxon>Pecora</taxon>
        <taxon>Cervidae</taxon>
        <taxon>Odocoileinae</taxon>
        <taxon>Rangifer</taxon>
    </lineage>
</organism>
<protein>
    <submittedName>
        <fullName evidence="1">Uncharacterized protein</fullName>
    </submittedName>
</protein>
<name>A0ACB0EAW4_RANTA</name>
<evidence type="ECO:0000313" key="2">
    <source>
        <dbReference type="Proteomes" id="UP001162501"/>
    </source>
</evidence>
<dbReference type="EMBL" id="OX596101">
    <property type="protein sequence ID" value="CAI9697832.1"/>
    <property type="molecule type" value="Genomic_DNA"/>
</dbReference>
<gene>
    <name evidence="1" type="ORF">MRATA1EN3_LOCUS9045</name>
</gene>
<accession>A0ACB0EAW4</accession>